<evidence type="ECO:0000256" key="3">
    <source>
        <dbReference type="ARBA" id="ARBA00023015"/>
    </source>
</evidence>
<evidence type="ECO:0000256" key="4">
    <source>
        <dbReference type="ARBA" id="ARBA00023163"/>
    </source>
</evidence>
<dbReference type="GO" id="GO:0043565">
    <property type="term" value="F:sequence-specific DNA binding"/>
    <property type="evidence" value="ECO:0007669"/>
    <property type="project" value="InterPro"/>
</dbReference>
<dbReference type="SUPFAM" id="SSF55785">
    <property type="entry name" value="PYP-like sensor domain (PAS domain)"/>
    <property type="match status" value="1"/>
</dbReference>
<dbReference type="CDD" id="cd00130">
    <property type="entry name" value="PAS"/>
    <property type="match status" value="1"/>
</dbReference>
<gene>
    <name evidence="8" type="ORF">GF1_28320</name>
</gene>
<dbReference type="PANTHER" id="PTHR32071:SF57">
    <property type="entry name" value="C4-DICARBOXYLATE TRANSPORT TRANSCRIPTIONAL REGULATORY PROTEIN DCTD"/>
    <property type="match status" value="1"/>
</dbReference>
<evidence type="ECO:0000259" key="6">
    <source>
        <dbReference type="PROSITE" id="PS50112"/>
    </source>
</evidence>
<feature type="domain" description="PAS" evidence="6">
    <location>
        <begin position="11"/>
        <end position="52"/>
    </location>
</feature>
<sequence>MITEYFCENWKHVIDTMTEGLMIVDTDGTILYVNKALQELLQYSQEELVGNTCEILACSSCFDESRNNGEKHCGLFTRGKVRNLRCAFKCKDGRRVQVYKNATVLRDEDGNIVAGVENLTDITPVLSREAEIRALRRQLKIEDSFHGMIGVSTVMQNMYQLIESAALSDAPVLIYGESGTGKELVADALYHLSPRRQGPFVKVNCAALNESLLESELFGHVKGAFTGADRSRKGRFEAAHTGCIFLDEIGDMPLSTQTKLLRVLQEQELERVGDNRTITIDVRVIAATNRDLEEMMHKETFRQDLYYRLSVIPIHVPPLRERCDDIPVITKHLIRRLELKTGKPISGITRNAMDLLLSHPWPGNVRELINVLEYAFVLCHDEEIDVAHLPAYLYGRPRSACGASLQKSSARLAGDDEKSRIQRALKATGGNRTKAAELIGISRVTLWKRMKKYGLS</sequence>
<dbReference type="GO" id="GO:0006355">
    <property type="term" value="P:regulation of DNA-templated transcription"/>
    <property type="evidence" value="ECO:0007669"/>
    <property type="project" value="InterPro"/>
</dbReference>
<dbReference type="NCBIfam" id="TIGR00229">
    <property type="entry name" value="sensory_box"/>
    <property type="match status" value="1"/>
</dbReference>
<reference evidence="8" key="1">
    <citation type="submission" date="2020-12" db="EMBL/GenBank/DDBJ databases">
        <title>Desulfobium dissulfuricans gen. nov., sp. nov., a novel mesophilic, sulfate-reducing bacterium isolated from a deep-sea hydrothermal vent.</title>
        <authorList>
            <person name="Hashimoto Y."/>
            <person name="Tame A."/>
            <person name="Sawayama S."/>
            <person name="Miyazaki J."/>
            <person name="Takai K."/>
            <person name="Nakagawa S."/>
        </authorList>
    </citation>
    <scope>NUCLEOTIDE SEQUENCE</scope>
    <source>
        <strain evidence="8">GF1</strain>
    </source>
</reference>
<dbReference type="CDD" id="cd00009">
    <property type="entry name" value="AAA"/>
    <property type="match status" value="1"/>
</dbReference>
<keyword evidence="3" id="KW-0805">Transcription regulation</keyword>
<dbReference type="InterPro" id="IPR000700">
    <property type="entry name" value="PAS-assoc_C"/>
</dbReference>
<dbReference type="InterPro" id="IPR003593">
    <property type="entry name" value="AAA+_ATPase"/>
</dbReference>
<feature type="domain" description="Sigma-54 factor interaction" evidence="5">
    <location>
        <begin position="148"/>
        <end position="377"/>
    </location>
</feature>
<dbReference type="PANTHER" id="PTHR32071">
    <property type="entry name" value="TRANSCRIPTIONAL REGULATORY PROTEIN"/>
    <property type="match status" value="1"/>
</dbReference>
<dbReference type="PROSITE" id="PS00688">
    <property type="entry name" value="SIGMA54_INTERACT_3"/>
    <property type="match status" value="1"/>
</dbReference>
<dbReference type="InterPro" id="IPR025662">
    <property type="entry name" value="Sigma_54_int_dom_ATP-bd_1"/>
</dbReference>
<evidence type="ECO:0000259" key="5">
    <source>
        <dbReference type="PROSITE" id="PS50045"/>
    </source>
</evidence>
<dbReference type="EMBL" id="AP024233">
    <property type="protein sequence ID" value="BCO10456.1"/>
    <property type="molecule type" value="Genomic_DNA"/>
</dbReference>
<dbReference type="SMART" id="SM00382">
    <property type="entry name" value="AAA"/>
    <property type="match status" value="1"/>
</dbReference>
<organism evidence="8 9">
    <name type="scientific">Desulfolithobacter dissulfuricans</name>
    <dbReference type="NCBI Taxonomy" id="2795293"/>
    <lineage>
        <taxon>Bacteria</taxon>
        <taxon>Pseudomonadati</taxon>
        <taxon>Thermodesulfobacteriota</taxon>
        <taxon>Desulfobulbia</taxon>
        <taxon>Desulfobulbales</taxon>
        <taxon>Desulfobulbaceae</taxon>
        <taxon>Desulfolithobacter</taxon>
    </lineage>
</organism>
<protein>
    <submittedName>
        <fullName evidence="8">Uncharacterized protein</fullName>
    </submittedName>
</protein>
<dbReference type="InterPro" id="IPR002197">
    <property type="entry name" value="HTH_Fis"/>
</dbReference>
<dbReference type="Gene3D" id="1.10.8.60">
    <property type="match status" value="1"/>
</dbReference>
<dbReference type="FunFam" id="3.40.50.300:FF:000006">
    <property type="entry name" value="DNA-binding transcriptional regulator NtrC"/>
    <property type="match status" value="1"/>
</dbReference>
<evidence type="ECO:0000313" key="9">
    <source>
        <dbReference type="Proteomes" id="UP001063350"/>
    </source>
</evidence>
<proteinExistence type="predicted"/>
<dbReference type="Gene3D" id="3.40.50.300">
    <property type="entry name" value="P-loop containing nucleotide triphosphate hydrolases"/>
    <property type="match status" value="1"/>
</dbReference>
<keyword evidence="1" id="KW-0547">Nucleotide-binding</keyword>
<dbReference type="Pfam" id="PF02954">
    <property type="entry name" value="HTH_8"/>
    <property type="match status" value="1"/>
</dbReference>
<dbReference type="InterPro" id="IPR002078">
    <property type="entry name" value="Sigma_54_int"/>
</dbReference>
<dbReference type="InterPro" id="IPR009057">
    <property type="entry name" value="Homeodomain-like_sf"/>
</dbReference>
<evidence type="ECO:0000256" key="2">
    <source>
        <dbReference type="ARBA" id="ARBA00022840"/>
    </source>
</evidence>
<dbReference type="Gene3D" id="3.30.450.20">
    <property type="entry name" value="PAS domain"/>
    <property type="match status" value="1"/>
</dbReference>
<keyword evidence="4" id="KW-0804">Transcription</keyword>
<dbReference type="SMART" id="SM00091">
    <property type="entry name" value="PAS"/>
    <property type="match status" value="1"/>
</dbReference>
<evidence type="ECO:0000256" key="1">
    <source>
        <dbReference type="ARBA" id="ARBA00022741"/>
    </source>
</evidence>
<evidence type="ECO:0000259" key="7">
    <source>
        <dbReference type="PROSITE" id="PS50113"/>
    </source>
</evidence>
<dbReference type="PROSITE" id="PS50112">
    <property type="entry name" value="PAS"/>
    <property type="match status" value="1"/>
</dbReference>
<dbReference type="InterPro" id="IPR035965">
    <property type="entry name" value="PAS-like_dom_sf"/>
</dbReference>
<dbReference type="Pfam" id="PF13426">
    <property type="entry name" value="PAS_9"/>
    <property type="match status" value="1"/>
</dbReference>
<accession>A0A915U328</accession>
<keyword evidence="9" id="KW-1185">Reference proteome</keyword>
<dbReference type="PROSITE" id="PS50045">
    <property type="entry name" value="SIGMA54_INTERACT_4"/>
    <property type="match status" value="1"/>
</dbReference>
<dbReference type="Gene3D" id="1.10.10.60">
    <property type="entry name" value="Homeodomain-like"/>
    <property type="match status" value="1"/>
</dbReference>
<dbReference type="PRINTS" id="PR01590">
    <property type="entry name" value="HTHFIS"/>
</dbReference>
<dbReference type="InterPro" id="IPR025944">
    <property type="entry name" value="Sigma_54_int_dom_CS"/>
</dbReference>
<keyword evidence="2" id="KW-0067">ATP-binding</keyword>
<dbReference type="GO" id="GO:0005524">
    <property type="term" value="F:ATP binding"/>
    <property type="evidence" value="ECO:0007669"/>
    <property type="project" value="UniProtKB-KW"/>
</dbReference>
<dbReference type="InterPro" id="IPR027417">
    <property type="entry name" value="P-loop_NTPase"/>
</dbReference>
<dbReference type="SUPFAM" id="SSF52540">
    <property type="entry name" value="P-loop containing nucleoside triphosphate hydrolases"/>
    <property type="match status" value="1"/>
</dbReference>
<dbReference type="PROSITE" id="PS00675">
    <property type="entry name" value="SIGMA54_INTERACT_1"/>
    <property type="match status" value="1"/>
</dbReference>
<dbReference type="InterPro" id="IPR000014">
    <property type="entry name" value="PAS"/>
</dbReference>
<dbReference type="InterPro" id="IPR058031">
    <property type="entry name" value="AAA_lid_NorR"/>
</dbReference>
<dbReference type="Pfam" id="PF00158">
    <property type="entry name" value="Sigma54_activat"/>
    <property type="match status" value="1"/>
</dbReference>
<dbReference type="AlphaFoldDB" id="A0A915U328"/>
<dbReference type="Proteomes" id="UP001063350">
    <property type="component" value="Chromosome"/>
</dbReference>
<dbReference type="PROSITE" id="PS50113">
    <property type="entry name" value="PAC"/>
    <property type="match status" value="1"/>
</dbReference>
<name>A0A915U328_9BACT</name>
<dbReference type="SUPFAM" id="SSF46689">
    <property type="entry name" value="Homeodomain-like"/>
    <property type="match status" value="1"/>
</dbReference>
<dbReference type="Pfam" id="PF25601">
    <property type="entry name" value="AAA_lid_14"/>
    <property type="match status" value="1"/>
</dbReference>
<dbReference type="RefSeq" id="WP_267927185.1">
    <property type="nucleotide sequence ID" value="NZ_AP024233.1"/>
</dbReference>
<dbReference type="KEGG" id="ddu:GF1_28320"/>
<evidence type="ECO:0000313" key="8">
    <source>
        <dbReference type="EMBL" id="BCO10456.1"/>
    </source>
</evidence>
<feature type="domain" description="PAC" evidence="7">
    <location>
        <begin position="77"/>
        <end position="134"/>
    </location>
</feature>